<evidence type="ECO:0000313" key="2">
    <source>
        <dbReference type="EMBL" id="KGE69472.1"/>
    </source>
</evidence>
<dbReference type="Proteomes" id="UP000030060">
    <property type="component" value="Unassembled WGS sequence"/>
</dbReference>
<feature type="region of interest" description="Disordered" evidence="1">
    <location>
        <begin position="1"/>
        <end position="25"/>
    </location>
</feature>
<protein>
    <recommendedName>
        <fullName evidence="4">Type III secretion protein</fullName>
    </recommendedName>
</protein>
<sequence length="122" mass="13400">MLIKKTDFSDNSDSSNFAHSATDYSVSSRDASFFSSMLEGSTANKTVSTSPAAPSLFVDASNQLSDSMKRFIKLARPPKEGLDFENFKTLPRDLFNAQLMPHVLVKCLAKTTQGVDKICNLQ</sequence>
<gene>
    <name evidence="2" type="ORF">K814_0102970</name>
</gene>
<dbReference type="AlphaFoldDB" id="A0A0A1Z9I5"/>
<proteinExistence type="predicted"/>
<comment type="caution">
    <text evidence="2">The sequence shown here is derived from an EMBL/GenBank/DDBJ whole genome shotgun (WGS) entry which is preliminary data.</text>
</comment>
<name>A0A0A1Z9I5_PSEFL</name>
<reference evidence="2 3" key="1">
    <citation type="journal article" date="2013" name="Genome Announc.">
        <title>Draft Genome Sequence of Pseudomonas fluorescens LMG 5329, a White Line-Inducing Principle-Producing Bioindicator for the Mushroom Pathogen Pseudomonas tolaasii.</title>
        <authorList>
            <person name="Ghequire M.G."/>
            <person name="Rokni-Zadeh H."/>
            <person name="Zarrineh P."/>
            <person name="De Mot R."/>
        </authorList>
    </citation>
    <scope>NUCLEOTIDE SEQUENCE [LARGE SCALE GENOMIC DNA]</scope>
    <source>
        <strain evidence="2 3">LMG 5329</strain>
    </source>
</reference>
<evidence type="ECO:0008006" key="4">
    <source>
        <dbReference type="Google" id="ProtNLM"/>
    </source>
</evidence>
<evidence type="ECO:0000313" key="3">
    <source>
        <dbReference type="Proteomes" id="UP000030060"/>
    </source>
</evidence>
<dbReference type="EMBL" id="ASGY01000023">
    <property type="protein sequence ID" value="KGE69472.1"/>
    <property type="molecule type" value="Genomic_DNA"/>
</dbReference>
<organism evidence="2 3">
    <name type="scientific">Pseudomonas fluorescens LMG 5329</name>
    <dbReference type="NCBI Taxonomy" id="1324332"/>
    <lineage>
        <taxon>Bacteria</taxon>
        <taxon>Pseudomonadati</taxon>
        <taxon>Pseudomonadota</taxon>
        <taxon>Gammaproteobacteria</taxon>
        <taxon>Pseudomonadales</taxon>
        <taxon>Pseudomonadaceae</taxon>
        <taxon>Pseudomonas</taxon>
    </lineage>
</organism>
<accession>A0A0A1Z9I5</accession>
<evidence type="ECO:0000256" key="1">
    <source>
        <dbReference type="SAM" id="MobiDB-lite"/>
    </source>
</evidence>